<dbReference type="OMA" id="NAGMINT"/>
<dbReference type="InterPro" id="IPR023331">
    <property type="entry name" value="Rhabdovirus_ncapsid_C"/>
</dbReference>
<dbReference type="SUPFAM" id="SSF140809">
    <property type="entry name" value="Rhabdovirus nucleoprotein-like"/>
    <property type="match status" value="1"/>
</dbReference>
<evidence type="ECO:0000256" key="5">
    <source>
        <dbReference type="ARBA" id="ARBA00023274"/>
    </source>
</evidence>
<dbReference type="GeneID" id="106669967"/>
<keyword evidence="5" id="KW-0687">Ribonucleoprotein</keyword>
<protein>
    <recommendedName>
        <fullName evidence="6">Rhabdovirus nucleocapsid domain-containing protein</fullName>
    </recommendedName>
</protein>
<name>A0A8I6S421_CIMLE</name>
<keyword evidence="8" id="KW-1185">Reference proteome</keyword>
<dbReference type="GO" id="GO:0003723">
    <property type="term" value="F:RNA binding"/>
    <property type="evidence" value="ECO:0007669"/>
    <property type="project" value="UniProtKB-KW"/>
</dbReference>
<dbReference type="Proteomes" id="UP000494040">
    <property type="component" value="Unassembled WGS sequence"/>
</dbReference>
<dbReference type="InterPro" id="IPR000448">
    <property type="entry name" value="Rhabdo_ncapsid"/>
</dbReference>
<dbReference type="KEGG" id="clec:106669967"/>
<feature type="domain" description="Rhabdovirus nucleocapsid" evidence="6">
    <location>
        <begin position="11"/>
        <end position="163"/>
    </location>
</feature>
<evidence type="ECO:0000256" key="4">
    <source>
        <dbReference type="ARBA" id="ARBA00023200"/>
    </source>
</evidence>
<dbReference type="GO" id="GO:0030430">
    <property type="term" value="C:host cell cytoplasm"/>
    <property type="evidence" value="ECO:0007669"/>
    <property type="project" value="UniProtKB-SubCell"/>
</dbReference>
<reference evidence="7" key="1">
    <citation type="submission" date="2022-01" db="UniProtKB">
        <authorList>
            <consortium name="EnsemblMetazoa"/>
        </authorList>
    </citation>
    <scope>IDENTIFICATION</scope>
</reference>
<dbReference type="RefSeq" id="XP_014255380.1">
    <property type="nucleotide sequence ID" value="XM_014399894.1"/>
</dbReference>
<sequence>MDTSSILAKVPWAIDENFRKVVAAVDMFYNKFRNSPYAKIKVTTLSSRNRDCGGLTAVQDLGKYLGLTTYQALAYAMDPRISPEVERLTEEHREAIDTNSYFHYMRDFELSQKSPYSSSANPAIYNFTYCLGTFLGDTRACNARLFSNAGMINTMNIAAYVPYYVRQ</sequence>
<evidence type="ECO:0000256" key="2">
    <source>
        <dbReference type="ARBA" id="ARBA00004328"/>
    </source>
</evidence>
<dbReference type="OrthoDB" id="6774217at2759"/>
<evidence type="ECO:0000313" key="8">
    <source>
        <dbReference type="Proteomes" id="UP000494040"/>
    </source>
</evidence>
<proteinExistence type="predicted"/>
<organism evidence="7 8">
    <name type="scientific">Cimex lectularius</name>
    <name type="common">Bed bug</name>
    <name type="synonym">Acanthia lectularia</name>
    <dbReference type="NCBI Taxonomy" id="79782"/>
    <lineage>
        <taxon>Eukaryota</taxon>
        <taxon>Metazoa</taxon>
        <taxon>Ecdysozoa</taxon>
        <taxon>Arthropoda</taxon>
        <taxon>Hexapoda</taxon>
        <taxon>Insecta</taxon>
        <taxon>Pterygota</taxon>
        <taxon>Neoptera</taxon>
        <taxon>Paraneoptera</taxon>
        <taxon>Hemiptera</taxon>
        <taxon>Heteroptera</taxon>
        <taxon>Panheteroptera</taxon>
        <taxon>Cimicomorpha</taxon>
        <taxon>Cimicidae</taxon>
        <taxon>Cimex</taxon>
    </lineage>
</organism>
<keyword evidence="4" id="KW-1035">Host cytoplasm</keyword>
<dbReference type="EnsemblMetazoa" id="XM_014399894.1">
    <property type="protein sequence ID" value="XP_014255380.1"/>
    <property type="gene ID" value="LOC106669967"/>
</dbReference>
<dbReference type="AlphaFoldDB" id="A0A8I6S421"/>
<dbReference type="Pfam" id="PF00945">
    <property type="entry name" value="Rhabdo_ncap"/>
    <property type="match status" value="1"/>
</dbReference>
<evidence type="ECO:0000259" key="6">
    <source>
        <dbReference type="Pfam" id="PF00945"/>
    </source>
</evidence>
<keyword evidence="3" id="KW-0694">RNA-binding</keyword>
<comment type="subcellular location">
    <subcellularLocation>
        <location evidence="1">Host cytoplasm</location>
    </subcellularLocation>
    <subcellularLocation>
        <location evidence="2">Virion</location>
    </subcellularLocation>
</comment>
<evidence type="ECO:0000256" key="1">
    <source>
        <dbReference type="ARBA" id="ARBA00004192"/>
    </source>
</evidence>
<dbReference type="Gene3D" id="1.10.3570.10">
    <property type="entry name" value="Rhabdovirus nucleocapsid protein like domain"/>
    <property type="match status" value="1"/>
</dbReference>
<dbReference type="InterPro" id="IPR023330">
    <property type="entry name" value="Rhabdovirus_ncapsid_N"/>
</dbReference>
<dbReference type="Gene3D" id="1.10.3610.10">
    <property type="entry name" value="Nucleoprotein"/>
    <property type="match status" value="1"/>
</dbReference>
<evidence type="ECO:0000313" key="7">
    <source>
        <dbReference type="EnsemblMetazoa" id="XP_014255380.1"/>
    </source>
</evidence>
<dbReference type="InterPro" id="IPR035961">
    <property type="entry name" value="Rhabdovirus_nucleoprotein-like"/>
</dbReference>
<dbReference type="GO" id="GO:1990904">
    <property type="term" value="C:ribonucleoprotein complex"/>
    <property type="evidence" value="ECO:0007669"/>
    <property type="project" value="UniProtKB-KW"/>
</dbReference>
<evidence type="ECO:0000256" key="3">
    <source>
        <dbReference type="ARBA" id="ARBA00022884"/>
    </source>
</evidence>
<accession>A0A8I6S421</accession>